<dbReference type="Proteomes" id="UP000193498">
    <property type="component" value="Unassembled WGS sequence"/>
</dbReference>
<protein>
    <recommendedName>
        <fullName evidence="4">SH3 domain-containing protein</fullName>
    </recommendedName>
</protein>
<name>A0A1Y1YQN2_9FUNG</name>
<dbReference type="SMART" id="SM00326">
    <property type="entry name" value="SH3"/>
    <property type="match status" value="2"/>
</dbReference>
<dbReference type="Gene3D" id="2.30.30.40">
    <property type="entry name" value="SH3 Domains"/>
    <property type="match status" value="2"/>
</dbReference>
<dbReference type="InterPro" id="IPR036028">
    <property type="entry name" value="SH3-like_dom_sf"/>
</dbReference>
<dbReference type="STRING" id="1314790.A0A1Y1YQN2"/>
<feature type="region of interest" description="Disordered" evidence="3">
    <location>
        <begin position="859"/>
        <end position="885"/>
    </location>
</feature>
<evidence type="ECO:0000313" key="6">
    <source>
        <dbReference type="Proteomes" id="UP000193498"/>
    </source>
</evidence>
<feature type="region of interest" description="Disordered" evidence="3">
    <location>
        <begin position="64"/>
        <end position="90"/>
    </location>
</feature>
<dbReference type="PROSITE" id="PS50002">
    <property type="entry name" value="SH3"/>
    <property type="match status" value="2"/>
</dbReference>
<dbReference type="InterPro" id="IPR001452">
    <property type="entry name" value="SH3_domain"/>
</dbReference>
<dbReference type="PANTHER" id="PTHR45929">
    <property type="entry name" value="JAK PATHWAY SIGNAL TRANSDUCTION ADAPTOR MOLECULE"/>
    <property type="match status" value="1"/>
</dbReference>
<evidence type="ECO:0000256" key="1">
    <source>
        <dbReference type="ARBA" id="ARBA00022443"/>
    </source>
</evidence>
<evidence type="ECO:0000259" key="4">
    <source>
        <dbReference type="PROSITE" id="PS50002"/>
    </source>
</evidence>
<keyword evidence="6" id="KW-1185">Reference proteome</keyword>
<feature type="compositionally biased region" description="Low complexity" evidence="3">
    <location>
        <begin position="356"/>
        <end position="376"/>
    </location>
</feature>
<feature type="compositionally biased region" description="Polar residues" evidence="3">
    <location>
        <begin position="550"/>
        <end position="560"/>
    </location>
</feature>
<comment type="caution">
    <text evidence="5">The sequence shown here is derived from an EMBL/GenBank/DDBJ whole genome shotgun (WGS) entry which is preliminary data.</text>
</comment>
<reference evidence="5 6" key="1">
    <citation type="submission" date="2016-07" db="EMBL/GenBank/DDBJ databases">
        <title>Pervasive Adenine N6-methylation of Active Genes in Fungi.</title>
        <authorList>
            <consortium name="DOE Joint Genome Institute"/>
            <person name="Mondo S.J."/>
            <person name="Dannebaum R.O."/>
            <person name="Kuo R.C."/>
            <person name="Labutti K."/>
            <person name="Haridas S."/>
            <person name="Kuo A."/>
            <person name="Salamov A."/>
            <person name="Ahrendt S.R."/>
            <person name="Lipzen A."/>
            <person name="Sullivan W."/>
            <person name="Andreopoulos W.B."/>
            <person name="Clum A."/>
            <person name="Lindquist E."/>
            <person name="Daum C."/>
            <person name="Ramamoorthy G.K."/>
            <person name="Gryganskyi A."/>
            <person name="Culley D."/>
            <person name="Magnuson J.K."/>
            <person name="James T.Y."/>
            <person name="O'Malley M.A."/>
            <person name="Stajich J.E."/>
            <person name="Spatafora J.W."/>
            <person name="Visel A."/>
            <person name="Grigoriev I.V."/>
        </authorList>
    </citation>
    <scope>NUCLEOTIDE SEQUENCE [LARGE SCALE GENOMIC DNA]</scope>
    <source>
        <strain evidence="5 6">CBS 931.73</strain>
    </source>
</reference>
<evidence type="ECO:0000256" key="3">
    <source>
        <dbReference type="SAM" id="MobiDB-lite"/>
    </source>
</evidence>
<feature type="domain" description="SH3" evidence="4">
    <location>
        <begin position="664"/>
        <end position="723"/>
    </location>
</feature>
<feature type="compositionally biased region" description="Pro residues" evidence="3">
    <location>
        <begin position="433"/>
        <end position="452"/>
    </location>
</feature>
<organism evidence="5 6">
    <name type="scientific">Basidiobolus meristosporus CBS 931.73</name>
    <dbReference type="NCBI Taxonomy" id="1314790"/>
    <lineage>
        <taxon>Eukaryota</taxon>
        <taxon>Fungi</taxon>
        <taxon>Fungi incertae sedis</taxon>
        <taxon>Zoopagomycota</taxon>
        <taxon>Entomophthoromycotina</taxon>
        <taxon>Basidiobolomycetes</taxon>
        <taxon>Basidiobolales</taxon>
        <taxon>Basidiobolaceae</taxon>
        <taxon>Basidiobolus</taxon>
    </lineage>
</organism>
<dbReference type="InterPro" id="IPR050670">
    <property type="entry name" value="STAM"/>
</dbReference>
<feature type="region of interest" description="Disordered" evidence="3">
    <location>
        <begin position="184"/>
        <end position="664"/>
    </location>
</feature>
<dbReference type="PRINTS" id="PR00452">
    <property type="entry name" value="SH3DOMAIN"/>
</dbReference>
<dbReference type="PRINTS" id="PR00499">
    <property type="entry name" value="P67PHOX"/>
</dbReference>
<dbReference type="AlphaFoldDB" id="A0A1Y1YQN2"/>
<evidence type="ECO:0000313" key="5">
    <source>
        <dbReference type="EMBL" id="ORY00333.1"/>
    </source>
</evidence>
<feature type="compositionally biased region" description="Pro residues" evidence="3">
    <location>
        <begin position="462"/>
        <end position="480"/>
    </location>
</feature>
<gene>
    <name evidence="5" type="ORF">K493DRAFT_104015</name>
</gene>
<feature type="compositionally biased region" description="Low complexity" evidence="3">
    <location>
        <begin position="511"/>
        <end position="522"/>
    </location>
</feature>
<feature type="compositionally biased region" description="Pro residues" evidence="3">
    <location>
        <begin position="67"/>
        <end position="86"/>
    </location>
</feature>
<feature type="compositionally biased region" description="Polar residues" evidence="3">
    <location>
        <begin position="579"/>
        <end position="595"/>
    </location>
</feature>
<dbReference type="EMBL" id="MCFE01000084">
    <property type="protein sequence ID" value="ORY00333.1"/>
    <property type="molecule type" value="Genomic_DNA"/>
</dbReference>
<feature type="compositionally biased region" description="Pro residues" evidence="3">
    <location>
        <begin position="377"/>
        <end position="398"/>
    </location>
</feature>
<dbReference type="PANTHER" id="PTHR45929:SF7">
    <property type="entry name" value="LAS SEVENTEEN-BINDING PROTEIN 1"/>
    <property type="match status" value="1"/>
</dbReference>
<dbReference type="InParanoid" id="A0A1Y1YQN2"/>
<dbReference type="OrthoDB" id="6250593at2759"/>
<keyword evidence="1 2" id="KW-0728">SH3 domain</keyword>
<feature type="domain" description="SH3" evidence="4">
    <location>
        <begin position="4"/>
        <end position="63"/>
    </location>
</feature>
<feature type="compositionally biased region" description="Low complexity" evidence="3">
    <location>
        <begin position="533"/>
        <end position="544"/>
    </location>
</feature>
<feature type="compositionally biased region" description="Pro residues" evidence="3">
    <location>
        <begin position="294"/>
        <end position="314"/>
    </location>
</feature>
<evidence type="ECO:0000256" key="2">
    <source>
        <dbReference type="PROSITE-ProRule" id="PRU00192"/>
    </source>
</evidence>
<dbReference type="CDD" id="cd00174">
    <property type="entry name" value="SH3"/>
    <property type="match status" value="1"/>
</dbReference>
<dbReference type="SUPFAM" id="SSF50044">
    <property type="entry name" value="SH3-domain"/>
    <property type="match status" value="2"/>
</dbReference>
<feature type="compositionally biased region" description="Pro residues" evidence="3">
    <location>
        <begin position="635"/>
        <end position="651"/>
    </location>
</feature>
<dbReference type="Pfam" id="PF00018">
    <property type="entry name" value="SH3_1"/>
    <property type="match status" value="2"/>
</dbReference>
<accession>A0A1Y1YQN2</accession>
<sequence>MNPSLPTRAKALFPYESDVSGDLTFEKEEIIQVLGREDENWWKGKIGARIGVFPKNFVEPLPEEPVAAPPPLPPRKPEESPVPPKPDLWRSNTVNLQAKGRNLMRSNTLAADQYSAPVLDRALRGNETYQRYGGEETSKKLAGFAHSNSDNIRRFNEEAGNPLLKRNATLNERNLNQARSFLDKVPALPGNGGGSPPPPLPPKNAFSGPERTFGSRDTHTPSQPPLPSSAQRLPLATPPPLPSNGRPGGSTLPSIQRLRQSKGISGESSESEDSSTPNPELATAPRPTPRARYEPPPPMRPGSSPTPEPEPVPRPSSRSAYPPPPGLRPTSATTPEPEPVPRPSSRSAYPPPPVLRPNSMSSSEPEPVPRPSSRSAYPPPPVLRPGSMSPPEPTPVPRPSTRSAYPPPPVLRPASTTASEPEPVPRPSSRSAYPPPPAQRPASVPSPEPAPVSRPSSRSVYDPPPVLRPNSTPTPEPTPAPRVSSRSVYEPPAGIKPPPASTARPAPGRSPAYDPYPAPTTTHKSTQEPSPTPSFASSVSSSRPTPKPASVNTQRSTPATTPKAPQGNPASPDRASPARSGTRSPSPTLDVSQGGSIMDRIKRLQNSGVRETEGEVNRSSTLRRYPLFKEEKPKPVVPEPQPEPAPEPEPQLEPESLANEPPAGEVTYAEVLYDFVGTEADDLSLTAGDKISVIEKFDVNWWLGEHNGTRGNFPSNHVREIKSPAKQAPRGANGLHSVAAEIQSKFRQERATSPPSKGGYAQDRTFEDPLQAAGCYSKSLVRLQRVAKRRDLIPAWGPDHQCLQNLRRLVVWNAPGSWNRNLPVESRRDTVEWRFRVHHFDDQAAGAYQQRSCPVIRAQEGGPDFEPCGKQRRHSGPWHPRSSDV</sequence>
<proteinExistence type="predicted"/>